<comment type="subcellular location">
    <subcellularLocation>
        <location evidence="1">Endoplasmic reticulum membrane</location>
        <topology evidence="1">Multi-pass membrane protein</topology>
    </subcellularLocation>
</comment>
<feature type="transmembrane region" description="Helical" evidence="11">
    <location>
        <begin position="236"/>
        <end position="252"/>
    </location>
</feature>
<evidence type="ECO:0000256" key="2">
    <source>
        <dbReference type="ARBA" id="ARBA00009010"/>
    </source>
</evidence>
<comment type="function">
    <text evidence="9">Sterol O-acyltransferase that catalyzes the formation of stery esters.</text>
</comment>
<feature type="transmembrane region" description="Helical" evidence="11">
    <location>
        <begin position="435"/>
        <end position="457"/>
    </location>
</feature>
<dbReference type="InterPro" id="IPR014371">
    <property type="entry name" value="Oat_ACAT_DAG_ARE"/>
</dbReference>
<comment type="caution">
    <text evidence="12">The sequence shown here is derived from an EMBL/GenBank/DDBJ whole genome shotgun (WGS) entry which is preliminary data.</text>
</comment>
<evidence type="ECO:0000256" key="8">
    <source>
        <dbReference type="ARBA" id="ARBA00023315"/>
    </source>
</evidence>
<proteinExistence type="inferred from homology"/>
<sequence>MDDSAEVIIDEPPDSKSTSVDTPQKPVRRSLAEAMTATGISLDDQRRRSESPSEEDYDENVRPSLTAPGGLRVPGEPAQLTTGKRICVVRRDSGVHVYPDDEEKFRAFLQRSSERARGEIDARSRSKFKNLGFHAQFSVFDKYNEVAVNSPFHGFYTLFWLGIALFVLKISADNWRLYGSPLGSGNILKTMFSRDVIVMLASDGVMCSLTGVSWVIQKLVLHGYMKWDGVGWIVQNVWQTTFIVGVIGWTLVREWPWTHTVYFVLHGITMLMKQHAYAFYNGYLSTVFWRRRYLLARLKELEDVDPSHEPTHTEPLVTEISTSHLDIAPSAEQRRLSISQHKCSEERDIDRAAAAIAAQKPLSDDQIHLFERLVKWEIDALADELRGTASDPLKSYPNNLTFIDHYKWIPLPTLVYELEYPQTSSIDWYYVAEKLVAMVGVMFVMIQVSQYSIYPVVMKTVAMKENNVPIGQRFAEFPWILSDLIFPFMVEYLLVWYLIWETVLNLLAELTCFGDRSFYDAWWNCVSWDQFARDWNRPVHIFLLRHVFHSSISSLKVNKHTATLITFFLSACVHELVMWCLFKKLRGYLLVLQMCQLPLVQLSRTKWLKGRKTFGNLIFWLGMFTGPSLLCSLYLIL</sequence>
<keyword evidence="6 11" id="KW-1133">Transmembrane helix</keyword>
<comment type="similarity">
    <text evidence="2">Belongs to the membrane-bound acyltransferase family. Sterol o-acyltransferase subfamily.</text>
</comment>
<feature type="transmembrane region" description="Helical" evidence="11">
    <location>
        <begin position="477"/>
        <end position="499"/>
    </location>
</feature>
<keyword evidence="8" id="KW-0012">Acyltransferase</keyword>
<evidence type="ECO:0000256" key="11">
    <source>
        <dbReference type="SAM" id="Phobius"/>
    </source>
</evidence>
<keyword evidence="7 11" id="KW-0472">Membrane</keyword>
<keyword evidence="3" id="KW-0808">Transferase</keyword>
<gene>
    <name evidence="12" type="ORF">NLU13_6521</name>
</gene>
<keyword evidence="5" id="KW-0256">Endoplasmic reticulum</keyword>
<dbReference type="AlphaFoldDB" id="A0AA39L6T1"/>
<evidence type="ECO:0000256" key="10">
    <source>
        <dbReference type="SAM" id="MobiDB-lite"/>
    </source>
</evidence>
<organism evidence="12 13">
    <name type="scientific">Sarocladium strictum</name>
    <name type="common">Black bundle disease fungus</name>
    <name type="synonym">Acremonium strictum</name>
    <dbReference type="NCBI Taxonomy" id="5046"/>
    <lineage>
        <taxon>Eukaryota</taxon>
        <taxon>Fungi</taxon>
        <taxon>Dikarya</taxon>
        <taxon>Ascomycota</taxon>
        <taxon>Pezizomycotina</taxon>
        <taxon>Sordariomycetes</taxon>
        <taxon>Hypocreomycetidae</taxon>
        <taxon>Hypocreales</taxon>
        <taxon>Sarocladiaceae</taxon>
        <taxon>Sarocladium</taxon>
    </lineage>
</organism>
<reference evidence="12" key="1">
    <citation type="submission" date="2022-10" db="EMBL/GenBank/DDBJ databases">
        <title>Determination and structural analysis of whole genome sequence of Sarocladium strictum F4-1.</title>
        <authorList>
            <person name="Hu L."/>
            <person name="Jiang Y."/>
        </authorList>
    </citation>
    <scope>NUCLEOTIDE SEQUENCE</scope>
    <source>
        <strain evidence="12">F4-1</strain>
    </source>
</reference>
<dbReference type="GO" id="GO:0034737">
    <property type="term" value="F:ergosterol O-acyltransferase activity"/>
    <property type="evidence" value="ECO:0007669"/>
    <property type="project" value="TreeGrafter"/>
</dbReference>
<evidence type="ECO:0000313" key="12">
    <source>
        <dbReference type="EMBL" id="KAK0386686.1"/>
    </source>
</evidence>
<dbReference type="Pfam" id="PF03062">
    <property type="entry name" value="MBOAT"/>
    <property type="match status" value="1"/>
</dbReference>
<accession>A0AA39L6T1</accession>
<name>A0AA39L6T1_SARSR</name>
<keyword evidence="4 11" id="KW-0812">Transmembrane</keyword>
<dbReference type="EMBL" id="JAPDFR010000005">
    <property type="protein sequence ID" value="KAK0386686.1"/>
    <property type="molecule type" value="Genomic_DNA"/>
</dbReference>
<evidence type="ECO:0000256" key="4">
    <source>
        <dbReference type="ARBA" id="ARBA00022692"/>
    </source>
</evidence>
<feature type="region of interest" description="Disordered" evidence="10">
    <location>
        <begin position="1"/>
        <end position="77"/>
    </location>
</feature>
<feature type="transmembrane region" description="Helical" evidence="11">
    <location>
        <begin position="614"/>
        <end position="636"/>
    </location>
</feature>
<evidence type="ECO:0000256" key="1">
    <source>
        <dbReference type="ARBA" id="ARBA00004477"/>
    </source>
</evidence>
<feature type="transmembrane region" description="Helical" evidence="11">
    <location>
        <begin position="196"/>
        <end position="216"/>
    </location>
</feature>
<keyword evidence="13" id="KW-1185">Reference proteome</keyword>
<dbReference type="GO" id="GO:0008204">
    <property type="term" value="P:ergosterol metabolic process"/>
    <property type="evidence" value="ECO:0007669"/>
    <property type="project" value="TreeGrafter"/>
</dbReference>
<dbReference type="InterPro" id="IPR004299">
    <property type="entry name" value="MBOAT_fam"/>
</dbReference>
<evidence type="ECO:0000256" key="5">
    <source>
        <dbReference type="ARBA" id="ARBA00022824"/>
    </source>
</evidence>
<feature type="transmembrane region" description="Helical" evidence="11">
    <location>
        <begin position="154"/>
        <end position="175"/>
    </location>
</feature>
<evidence type="ECO:0000256" key="7">
    <source>
        <dbReference type="ARBA" id="ARBA00023136"/>
    </source>
</evidence>
<evidence type="ECO:0000256" key="9">
    <source>
        <dbReference type="ARBA" id="ARBA00023568"/>
    </source>
</evidence>
<dbReference type="PANTHER" id="PTHR10408">
    <property type="entry name" value="STEROL O-ACYLTRANSFERASE"/>
    <property type="match status" value="1"/>
</dbReference>
<dbReference type="GO" id="GO:0005789">
    <property type="term" value="C:endoplasmic reticulum membrane"/>
    <property type="evidence" value="ECO:0007669"/>
    <property type="project" value="UniProtKB-SubCell"/>
</dbReference>
<evidence type="ECO:0000256" key="3">
    <source>
        <dbReference type="ARBA" id="ARBA00022679"/>
    </source>
</evidence>
<evidence type="ECO:0000313" key="13">
    <source>
        <dbReference type="Proteomes" id="UP001175261"/>
    </source>
</evidence>
<feature type="compositionally biased region" description="Acidic residues" evidence="10">
    <location>
        <begin position="1"/>
        <end position="12"/>
    </location>
</feature>
<evidence type="ECO:0000256" key="6">
    <source>
        <dbReference type="ARBA" id="ARBA00022989"/>
    </source>
</evidence>
<dbReference type="PANTHER" id="PTHR10408:SF23">
    <property type="entry name" value="STEROL O-ACYLTRANSFERASE 1-RELATED"/>
    <property type="match status" value="1"/>
</dbReference>
<evidence type="ECO:0008006" key="14">
    <source>
        <dbReference type="Google" id="ProtNLM"/>
    </source>
</evidence>
<protein>
    <recommendedName>
        <fullName evidence="14">O-acyltransferase</fullName>
    </recommendedName>
</protein>
<dbReference type="Proteomes" id="UP001175261">
    <property type="component" value="Unassembled WGS sequence"/>
</dbReference>